<dbReference type="Gene3D" id="3.40.50.2300">
    <property type="match status" value="1"/>
</dbReference>
<keyword evidence="5" id="KW-1185">Reference proteome</keyword>
<dbReference type="SUPFAM" id="SSF52172">
    <property type="entry name" value="CheY-like"/>
    <property type="match status" value="1"/>
</dbReference>
<protein>
    <submittedName>
        <fullName evidence="4">Response regulator transcription factor</fullName>
    </submittedName>
</protein>
<feature type="domain" description="HTH LytTR-type" evidence="3">
    <location>
        <begin position="130"/>
        <end position="228"/>
    </location>
</feature>
<dbReference type="EMBL" id="SDGV01000002">
    <property type="protein sequence ID" value="THB62223.1"/>
    <property type="molecule type" value="Genomic_DNA"/>
</dbReference>
<dbReference type="PROSITE" id="PS50930">
    <property type="entry name" value="HTH_LYTTR"/>
    <property type="match status" value="1"/>
</dbReference>
<dbReference type="InterPro" id="IPR046947">
    <property type="entry name" value="LytR-like"/>
</dbReference>
<feature type="modified residue" description="4-aspartylphosphate" evidence="1">
    <location>
        <position position="56"/>
    </location>
</feature>
<dbReference type="Pfam" id="PF04397">
    <property type="entry name" value="LytTR"/>
    <property type="match status" value="1"/>
</dbReference>
<evidence type="ECO:0000259" key="2">
    <source>
        <dbReference type="PROSITE" id="PS50110"/>
    </source>
</evidence>
<dbReference type="AlphaFoldDB" id="A0A4S3B875"/>
<feature type="domain" description="Response regulatory" evidence="2">
    <location>
        <begin position="2"/>
        <end position="119"/>
    </location>
</feature>
<gene>
    <name evidence="4" type="ORF">ESZ54_01385</name>
</gene>
<sequence>MKIAIVEDQAKERERIKKCFQQFETEENIVLSLTFFGDGIEIVDQYAGDFDIIYFDVEMPIMDGMTAAKKIRAVDANVLIVFITNYVQWAIEGYSVNASDFLLKPVTYFNFTEHFKRIMPKLLNDNQKFLSLKTNNGIRKIRLDELIYIESEGHYLHLYTLNDKLTVLDTMKKFEQDLKEDHFFRCNNCYLVNLKHVQSVDKNIATVGNYLLQISRPRKKSFMEALTQYIGAEV</sequence>
<dbReference type="InterPro" id="IPR011006">
    <property type="entry name" value="CheY-like_superfamily"/>
</dbReference>
<dbReference type="Proteomes" id="UP000310506">
    <property type="component" value="Unassembled WGS sequence"/>
</dbReference>
<evidence type="ECO:0000256" key="1">
    <source>
        <dbReference type="PROSITE-ProRule" id="PRU00169"/>
    </source>
</evidence>
<reference evidence="4 5" key="1">
    <citation type="submission" date="2019-01" db="EMBL/GenBank/DDBJ databases">
        <title>Vagococcus silagei sp. nov. isolated from brewer's grain.</title>
        <authorList>
            <person name="Guu J.-R."/>
        </authorList>
    </citation>
    <scope>NUCLEOTIDE SEQUENCE [LARGE SCALE GENOMIC DNA]</scope>
    <source>
        <strain evidence="4 5">2B-2</strain>
    </source>
</reference>
<dbReference type="Pfam" id="PF00072">
    <property type="entry name" value="Response_reg"/>
    <property type="match status" value="1"/>
</dbReference>
<dbReference type="InterPro" id="IPR007492">
    <property type="entry name" value="LytTR_DNA-bd_dom"/>
</dbReference>
<keyword evidence="1" id="KW-0597">Phosphoprotein</keyword>
<dbReference type="SMART" id="SM00448">
    <property type="entry name" value="REC"/>
    <property type="match status" value="1"/>
</dbReference>
<dbReference type="GO" id="GO:0000156">
    <property type="term" value="F:phosphorelay response regulator activity"/>
    <property type="evidence" value="ECO:0007669"/>
    <property type="project" value="InterPro"/>
</dbReference>
<dbReference type="RefSeq" id="WP_136135885.1">
    <property type="nucleotide sequence ID" value="NZ_SDGV01000002.1"/>
</dbReference>
<dbReference type="OrthoDB" id="3190595at2"/>
<evidence type="ECO:0000313" key="5">
    <source>
        <dbReference type="Proteomes" id="UP000310506"/>
    </source>
</evidence>
<name>A0A4S3B875_9ENTE</name>
<evidence type="ECO:0000259" key="3">
    <source>
        <dbReference type="PROSITE" id="PS50930"/>
    </source>
</evidence>
<accession>A0A4S3B875</accession>
<organism evidence="4 5">
    <name type="scientific">Vagococcus silagei</name>
    <dbReference type="NCBI Taxonomy" id="2508885"/>
    <lineage>
        <taxon>Bacteria</taxon>
        <taxon>Bacillati</taxon>
        <taxon>Bacillota</taxon>
        <taxon>Bacilli</taxon>
        <taxon>Lactobacillales</taxon>
        <taxon>Enterococcaceae</taxon>
        <taxon>Vagococcus</taxon>
    </lineage>
</organism>
<comment type="caution">
    <text evidence="4">The sequence shown here is derived from an EMBL/GenBank/DDBJ whole genome shotgun (WGS) entry which is preliminary data.</text>
</comment>
<proteinExistence type="predicted"/>
<dbReference type="PANTHER" id="PTHR37299">
    <property type="entry name" value="TRANSCRIPTIONAL REGULATOR-RELATED"/>
    <property type="match status" value="1"/>
</dbReference>
<dbReference type="PROSITE" id="PS50110">
    <property type="entry name" value="RESPONSE_REGULATORY"/>
    <property type="match status" value="1"/>
</dbReference>
<dbReference type="Gene3D" id="2.40.50.1020">
    <property type="entry name" value="LytTr DNA-binding domain"/>
    <property type="match status" value="1"/>
</dbReference>
<dbReference type="InterPro" id="IPR001789">
    <property type="entry name" value="Sig_transdc_resp-reg_receiver"/>
</dbReference>
<dbReference type="PANTHER" id="PTHR37299:SF1">
    <property type="entry name" value="STAGE 0 SPORULATION PROTEIN A HOMOLOG"/>
    <property type="match status" value="1"/>
</dbReference>
<dbReference type="SMART" id="SM00850">
    <property type="entry name" value="LytTR"/>
    <property type="match status" value="1"/>
</dbReference>
<dbReference type="GO" id="GO:0003677">
    <property type="term" value="F:DNA binding"/>
    <property type="evidence" value="ECO:0007669"/>
    <property type="project" value="InterPro"/>
</dbReference>
<evidence type="ECO:0000313" key="4">
    <source>
        <dbReference type="EMBL" id="THB62223.1"/>
    </source>
</evidence>